<dbReference type="Proteomes" id="UP001597510">
    <property type="component" value="Unassembled WGS sequence"/>
</dbReference>
<dbReference type="InterPro" id="IPR021272">
    <property type="entry name" value="DUF2851"/>
</dbReference>
<name>A0ABW5JBH6_9BACT</name>
<accession>A0ABW5JBH6</accession>
<evidence type="ECO:0000313" key="2">
    <source>
        <dbReference type="Proteomes" id="UP001597510"/>
    </source>
</evidence>
<gene>
    <name evidence="1" type="ORF">ACFSR2_19820</name>
</gene>
<proteinExistence type="predicted"/>
<reference evidence="2" key="1">
    <citation type="journal article" date="2019" name="Int. J. Syst. Evol. Microbiol.">
        <title>The Global Catalogue of Microorganisms (GCM) 10K type strain sequencing project: providing services to taxonomists for standard genome sequencing and annotation.</title>
        <authorList>
            <consortium name="The Broad Institute Genomics Platform"/>
            <consortium name="The Broad Institute Genome Sequencing Center for Infectious Disease"/>
            <person name="Wu L."/>
            <person name="Ma J."/>
        </authorList>
    </citation>
    <scope>NUCLEOTIDE SEQUENCE [LARGE SCALE GENOMIC DNA]</scope>
    <source>
        <strain evidence="2">KCTC 52344</strain>
    </source>
</reference>
<sequence>MTESFINYLWQFQQFDKSLLRTTRQESLRILKTGILNTDAGPDFSQARVQIEEIEWAGNIEIHIRASDWNNHNHQTDASYNNVILHVVWEYDKPIVRADGSEIPTLELKPITDGSLLHKYQALVDNKNVIPCAAQFGGVSDLSKIATLDKALTKRLIQKAKLIETLLAENNGDWEETTYQLLARNFGFKLNSEAFLRLAQHIPLKVLQKHRDNITQIEAILFGQSGLLVDVDDYSKKLVQEYDFFAVKFSLKDTRLEPHEWKLLRTRPANFPTIRIAQLARLITLQKSFFSLFTQTESIDDLRKALQVRQSEYWQEHYHFGKKLGKKSNGLGKDSVDNLLINTVIPLLACYAQKTDNLAYMDRALAFLESFPAESNHIIDMWKNMGLSITTAYDAQASIELYNNFCTQKKCLQCNVGIELLKK</sequence>
<organism evidence="1 2">
    <name type="scientific">Emticicia soli</name>
    <dbReference type="NCBI Taxonomy" id="2027878"/>
    <lineage>
        <taxon>Bacteria</taxon>
        <taxon>Pseudomonadati</taxon>
        <taxon>Bacteroidota</taxon>
        <taxon>Cytophagia</taxon>
        <taxon>Cytophagales</taxon>
        <taxon>Leadbetterellaceae</taxon>
        <taxon>Emticicia</taxon>
    </lineage>
</organism>
<keyword evidence="2" id="KW-1185">Reference proteome</keyword>
<dbReference type="RefSeq" id="WP_340239297.1">
    <property type="nucleotide sequence ID" value="NZ_JBBEWC010000012.1"/>
</dbReference>
<comment type="caution">
    <text evidence="1">The sequence shown here is derived from an EMBL/GenBank/DDBJ whole genome shotgun (WGS) entry which is preliminary data.</text>
</comment>
<evidence type="ECO:0000313" key="1">
    <source>
        <dbReference type="EMBL" id="MFD2523156.1"/>
    </source>
</evidence>
<dbReference type="Pfam" id="PF11013">
    <property type="entry name" value="DUF2851"/>
    <property type="match status" value="1"/>
</dbReference>
<protein>
    <submittedName>
        <fullName evidence="1">DUF2851 family protein</fullName>
    </submittedName>
</protein>
<dbReference type="EMBL" id="JBHULC010000027">
    <property type="protein sequence ID" value="MFD2523156.1"/>
    <property type="molecule type" value="Genomic_DNA"/>
</dbReference>